<evidence type="ECO:0000256" key="2">
    <source>
        <dbReference type="ARBA" id="ARBA00008806"/>
    </source>
</evidence>
<dbReference type="Gene3D" id="3.40.50.300">
    <property type="entry name" value="P-loop containing nucleotide triphosphate hydrolases"/>
    <property type="match status" value="1"/>
</dbReference>
<sequence>MSAARPGSLLEVPTSQKLARLGGGLLMIGTLVAVGWIGWQTAIEVAEGMMREGWGKALKAATPSELVLRCAGDFLGNCSSTFNGLWQKALPLDTLRLVVAGGFVVGMLPFLIRPHRPRKLPGQGRWATAKDLAGYLGEKGSGWYGLFEGKPLRVPHMERRTGTLVVGKPGGGKTTGYFQPNILLDARDGWSAVVFDLKWPDEGGLMEAVRYYRYFGRNVYSYTPFVAGSARIALLEGAENPQEASNIADIIVPRLADGGAEFYANLERMLLAGLVWIEGQEGRYSLRHILNLLRQGKEEIKAYAEVRPHLKERIGAVLQTREDILAGVVAGLAGKLSLFENDHLDASSLPGTGAIPWEKFFSEPSLLYIGIPQEHLEGGKATALLWLVKRIMDREIHRAAARNGGTLKTLTSVYLDEFTAFGKLPGIEDNLKTMRSKGAAFHVSVQNLANGRSVYGRDVWESIQGTFGQQVYLLERLSEEDRKWLARTLGYETVVGYSRSSSRSGFLSGSEGEGEREEARFLLSAEEMREVKKGETVVILDGKPPVRTHLGGMWEKRHPLHGLYEKARKSGERPATASPAVTATVSSSEASPPAATDDPLVGRAVPVHRTDDALSGRPPAVHRTVKPQPAAIEASDPRSLEGYIRRLTSVMPVFQRYYHKKTTTGLRFVLPEGFPPPETAWVREGWVEVKGARELSVNLTSKGLEALDKGFVVALVRWCRVREWARNHGQDGARVVEMSQEEAETVLREYAKHFPSEEGKVRVEVALERMEGGHAG</sequence>
<dbReference type="GO" id="GO:0005886">
    <property type="term" value="C:plasma membrane"/>
    <property type="evidence" value="ECO:0007669"/>
    <property type="project" value="UniProtKB-SubCell"/>
</dbReference>
<dbReference type="Proteomes" id="UP000265800">
    <property type="component" value="Unassembled WGS sequence"/>
</dbReference>
<evidence type="ECO:0000256" key="1">
    <source>
        <dbReference type="ARBA" id="ARBA00004651"/>
    </source>
</evidence>
<comment type="similarity">
    <text evidence="2">Belongs to the VirD4/TraG family.</text>
</comment>
<reference evidence="9 10" key="1">
    <citation type="submission" date="2018-08" db="EMBL/GenBank/DDBJ databases">
        <title>Meiothermus luteus KCTC 52599 genome sequencing project.</title>
        <authorList>
            <person name="Da Costa M.S."/>
            <person name="Albuquerque L."/>
            <person name="Raposo P."/>
            <person name="Froufe H.J.C."/>
            <person name="Barroso C.S."/>
            <person name="Egas C."/>
        </authorList>
    </citation>
    <scope>NUCLEOTIDE SEQUENCE [LARGE SCALE GENOMIC DNA]</scope>
    <source>
        <strain evidence="9 10">KCTC 52599</strain>
    </source>
</reference>
<keyword evidence="4 8" id="KW-0812">Transmembrane</keyword>
<dbReference type="InterPro" id="IPR003688">
    <property type="entry name" value="TraG/VirD4"/>
</dbReference>
<feature type="compositionally biased region" description="Low complexity" evidence="7">
    <location>
        <begin position="574"/>
        <end position="596"/>
    </location>
</feature>
<feature type="region of interest" description="Disordered" evidence="7">
    <location>
        <begin position="567"/>
        <end position="634"/>
    </location>
</feature>
<accession>A0A399F5M6</accession>
<dbReference type="Pfam" id="PF02534">
    <property type="entry name" value="T4SS-DNA_transf"/>
    <property type="match status" value="1"/>
</dbReference>
<evidence type="ECO:0000256" key="5">
    <source>
        <dbReference type="ARBA" id="ARBA00022989"/>
    </source>
</evidence>
<feature type="transmembrane region" description="Helical" evidence="8">
    <location>
        <begin position="21"/>
        <end position="39"/>
    </location>
</feature>
<dbReference type="AlphaFoldDB" id="A0A399F5M6"/>
<dbReference type="SUPFAM" id="SSF52540">
    <property type="entry name" value="P-loop containing nucleoside triphosphate hydrolases"/>
    <property type="match status" value="1"/>
</dbReference>
<evidence type="ECO:0000313" key="9">
    <source>
        <dbReference type="EMBL" id="RIH90172.1"/>
    </source>
</evidence>
<evidence type="ECO:0000256" key="7">
    <source>
        <dbReference type="SAM" id="MobiDB-lite"/>
    </source>
</evidence>
<dbReference type="PANTHER" id="PTHR37937">
    <property type="entry name" value="CONJUGATIVE TRANSFER: DNA TRANSPORT"/>
    <property type="match status" value="1"/>
</dbReference>
<dbReference type="EMBL" id="QWKZ01000001">
    <property type="protein sequence ID" value="RIH90172.1"/>
    <property type="molecule type" value="Genomic_DNA"/>
</dbReference>
<dbReference type="CDD" id="cd01127">
    <property type="entry name" value="TrwB_TraG_TraD_VirD4"/>
    <property type="match status" value="1"/>
</dbReference>
<keyword evidence="6 8" id="KW-0472">Membrane</keyword>
<proteinExistence type="inferred from homology"/>
<gene>
    <name evidence="9" type="ORF">Mlute_00094</name>
</gene>
<keyword evidence="5 8" id="KW-1133">Transmembrane helix</keyword>
<evidence type="ECO:0000313" key="10">
    <source>
        <dbReference type="Proteomes" id="UP000265800"/>
    </source>
</evidence>
<evidence type="ECO:0000256" key="6">
    <source>
        <dbReference type="ARBA" id="ARBA00023136"/>
    </source>
</evidence>
<dbReference type="InterPro" id="IPR027417">
    <property type="entry name" value="P-loop_NTPase"/>
</dbReference>
<organism evidence="9 10">
    <name type="scientific">Meiothermus luteus</name>
    <dbReference type="NCBI Taxonomy" id="2026184"/>
    <lineage>
        <taxon>Bacteria</taxon>
        <taxon>Thermotogati</taxon>
        <taxon>Deinococcota</taxon>
        <taxon>Deinococci</taxon>
        <taxon>Thermales</taxon>
        <taxon>Thermaceae</taxon>
        <taxon>Meiothermus</taxon>
    </lineage>
</organism>
<comment type="subcellular location">
    <subcellularLocation>
        <location evidence="1">Cell membrane</location>
        <topology evidence="1">Multi-pass membrane protein</topology>
    </subcellularLocation>
</comment>
<evidence type="ECO:0000256" key="8">
    <source>
        <dbReference type="SAM" id="Phobius"/>
    </source>
</evidence>
<evidence type="ECO:0000256" key="4">
    <source>
        <dbReference type="ARBA" id="ARBA00022692"/>
    </source>
</evidence>
<dbReference type="OrthoDB" id="28679at2"/>
<evidence type="ECO:0000256" key="3">
    <source>
        <dbReference type="ARBA" id="ARBA00022475"/>
    </source>
</evidence>
<protein>
    <submittedName>
        <fullName evidence="9">Type IV secretory system Conjugative DNA transfer</fullName>
    </submittedName>
</protein>
<dbReference type="PANTHER" id="PTHR37937:SF1">
    <property type="entry name" value="CONJUGATIVE TRANSFER: DNA TRANSPORT"/>
    <property type="match status" value="1"/>
</dbReference>
<comment type="caution">
    <text evidence="9">The sequence shown here is derived from an EMBL/GenBank/DDBJ whole genome shotgun (WGS) entry which is preliminary data.</text>
</comment>
<dbReference type="InterPro" id="IPR051539">
    <property type="entry name" value="T4SS-coupling_protein"/>
</dbReference>
<keyword evidence="10" id="KW-1185">Reference proteome</keyword>
<name>A0A399F5M6_9DEIN</name>
<keyword evidence="3" id="KW-1003">Cell membrane</keyword>